<evidence type="ECO:0000256" key="1">
    <source>
        <dbReference type="ARBA" id="ARBA00006432"/>
    </source>
</evidence>
<dbReference type="AlphaFoldDB" id="A0A9P7H1J0"/>
<dbReference type="Proteomes" id="UP000782241">
    <property type="component" value="Unassembled WGS sequence"/>
</dbReference>
<dbReference type="PANTHER" id="PTHR24096">
    <property type="entry name" value="LONG-CHAIN-FATTY-ACID--COA LIGASE"/>
    <property type="match status" value="1"/>
</dbReference>
<organism evidence="4 5">
    <name type="scientific">Fusarium avenaceum</name>
    <dbReference type="NCBI Taxonomy" id="40199"/>
    <lineage>
        <taxon>Eukaryota</taxon>
        <taxon>Fungi</taxon>
        <taxon>Dikarya</taxon>
        <taxon>Ascomycota</taxon>
        <taxon>Pezizomycotina</taxon>
        <taxon>Sordariomycetes</taxon>
        <taxon>Hypocreomycetidae</taxon>
        <taxon>Hypocreales</taxon>
        <taxon>Nectriaceae</taxon>
        <taxon>Fusarium</taxon>
        <taxon>Fusarium tricinctum species complex</taxon>
    </lineage>
</organism>
<comment type="caution">
    <text evidence="4">The sequence shown here is derived from an EMBL/GenBank/DDBJ whole genome shotgun (WGS) entry which is preliminary data.</text>
</comment>
<comment type="similarity">
    <text evidence="1">Belongs to the ATP-dependent AMP-binding enzyme family.</text>
</comment>
<proteinExistence type="inferred from homology"/>
<reference evidence="4" key="1">
    <citation type="submission" date="2021-04" db="EMBL/GenBank/DDBJ databases">
        <title>Draft genome of Fusarium avenaceum strain F156N33, isolated from an atmospheric sample in Virginia.</title>
        <authorList>
            <person name="Yang S."/>
            <person name="Vinatzer B.A."/>
            <person name="Coleman J."/>
        </authorList>
    </citation>
    <scope>NUCLEOTIDE SEQUENCE</scope>
    <source>
        <strain evidence="4">F156N33</strain>
    </source>
</reference>
<dbReference type="Gene3D" id="3.40.50.980">
    <property type="match status" value="2"/>
</dbReference>
<protein>
    <recommendedName>
        <fullName evidence="6">Phenylacetyl-CoA ligase</fullName>
    </recommendedName>
</protein>
<dbReference type="Gene3D" id="2.30.38.10">
    <property type="entry name" value="Luciferase, Domain 3"/>
    <property type="match status" value="1"/>
</dbReference>
<sequence>MSITISSEQGFDPLQENSLEFTGLAFSIHAGLSILEKPEGRQTLQRVGLAVVQEWAKKREGFRFGGDPNQMPRYVDEFLRCIRADFPRVIVGDVGGHDVIAQAKRTAGWDGNMFQYTPKRAAGIYYNKTRVYQMAAAASQASDANSIGKKMATRFRTFLFMFAVATSHELTHLFVGYLAQGQDTIESYTPPEVSYLNYNGIKDRNGRPITGESGRWLESRLFGGSIEFYRDISDDSGQAGIPHILDANALATKIQPNCLLQLVTRIVEFRTFPLATTGRALTFEQRRAKGLLSLSSTEAAGPQPSGSFMRSRREGPQALYDISANPPDSIPIAEFMKNEVYGRNPIAKSRHPFTCGITGRTYSALELFHRAEHFAKALSKRMQWQPNEGTPWDKVVAIFSLNTIDFVTAIYGVHRLSGIVTPANAAYSVDELTHQLKSSGARALVTCTPLLETALEASRRVGISNENVFLFDIPRAEPSSKFAHSSVEDLIKEGSDLADLDQLEWTQGQGARQTAFLCFSSGTSGLPKAVMISHYNVISNVLQHVTYDSVARAKKGVTTQAVTGFLPFSHIYGLVIMAHTSTWRGDQVIVLPRFDFHDFLKSVQQYKIRQMFVVPPIIIQILRSKEVCAKYDLSSVRFVYCGAAPLGEETIQEVNNIYPDWTIAQAYGMTETATVVTSSSEDDVFTRGSGSLIAGAKGKIIDLEGKEITEHNKPGELLIQAPSVVLGYLNNEKATSETFVHHNDGRWIRTGDEALVTVAPSGHEHVVIVDRIKELIKVKGHQVAPAELEAHLLSHPHVFDCAVIQVPDERSGEVPKAFVVKSSSAQSLDEKKVVGDILKYVADHKASYKQLRGGVEFLEIIPKSPSGKILRRLLRDKERESRRTQGSKL</sequence>
<evidence type="ECO:0000313" key="4">
    <source>
        <dbReference type="EMBL" id="KAG5660064.1"/>
    </source>
</evidence>
<evidence type="ECO:0000259" key="3">
    <source>
        <dbReference type="Pfam" id="PF13193"/>
    </source>
</evidence>
<keyword evidence="5" id="KW-1185">Reference proteome</keyword>
<dbReference type="SUPFAM" id="SSF56801">
    <property type="entry name" value="Acetyl-CoA synthetase-like"/>
    <property type="match status" value="1"/>
</dbReference>
<dbReference type="Gene3D" id="3.30.300.30">
    <property type="match status" value="1"/>
</dbReference>
<dbReference type="PROSITE" id="PS00455">
    <property type="entry name" value="AMP_BINDING"/>
    <property type="match status" value="1"/>
</dbReference>
<dbReference type="InterPro" id="IPR025110">
    <property type="entry name" value="AMP-bd_C"/>
</dbReference>
<evidence type="ECO:0000313" key="5">
    <source>
        <dbReference type="Proteomes" id="UP000782241"/>
    </source>
</evidence>
<dbReference type="Pfam" id="PF00501">
    <property type="entry name" value="AMP-binding"/>
    <property type="match status" value="1"/>
</dbReference>
<evidence type="ECO:0000259" key="2">
    <source>
        <dbReference type="Pfam" id="PF00501"/>
    </source>
</evidence>
<dbReference type="FunFam" id="3.30.300.30:FF:000007">
    <property type="entry name" value="4-coumarate--CoA ligase 2"/>
    <property type="match status" value="1"/>
</dbReference>
<evidence type="ECO:0008006" key="6">
    <source>
        <dbReference type="Google" id="ProtNLM"/>
    </source>
</evidence>
<feature type="domain" description="AMP-dependent synthetase/ligase" evidence="2">
    <location>
        <begin position="358"/>
        <end position="729"/>
    </location>
</feature>
<feature type="domain" description="AMP-binding enzyme C-terminal" evidence="3">
    <location>
        <begin position="787"/>
        <end position="868"/>
    </location>
</feature>
<dbReference type="InterPro" id="IPR045851">
    <property type="entry name" value="AMP-bd_C_sf"/>
</dbReference>
<accession>A0A9P7H1J0</accession>
<gene>
    <name evidence="4" type="ORF">KAF25_003586</name>
</gene>
<dbReference type="EMBL" id="JAGPUO010000010">
    <property type="protein sequence ID" value="KAG5660064.1"/>
    <property type="molecule type" value="Genomic_DNA"/>
</dbReference>
<dbReference type="InterPro" id="IPR020845">
    <property type="entry name" value="AMP-binding_CS"/>
</dbReference>
<name>A0A9P7H1J0_9HYPO</name>
<dbReference type="Pfam" id="PF13193">
    <property type="entry name" value="AMP-binding_C"/>
    <property type="match status" value="1"/>
</dbReference>
<dbReference type="GO" id="GO:0016405">
    <property type="term" value="F:CoA-ligase activity"/>
    <property type="evidence" value="ECO:0007669"/>
    <property type="project" value="TreeGrafter"/>
</dbReference>
<dbReference type="PANTHER" id="PTHR24096:SF422">
    <property type="entry name" value="BCDNA.GH02901"/>
    <property type="match status" value="1"/>
</dbReference>
<dbReference type="InterPro" id="IPR000873">
    <property type="entry name" value="AMP-dep_synth/lig_dom"/>
</dbReference>
<dbReference type="CDD" id="cd05911">
    <property type="entry name" value="Firefly_Luc_like"/>
    <property type="match status" value="1"/>
</dbReference>